<feature type="region of interest" description="Disordered" evidence="1">
    <location>
        <begin position="95"/>
        <end position="129"/>
    </location>
</feature>
<gene>
    <name evidence="2" type="ORF">LX16_1166</name>
</gene>
<proteinExistence type="predicted"/>
<keyword evidence="3" id="KW-1185">Reference proteome</keyword>
<dbReference type="Proteomes" id="UP000321617">
    <property type="component" value="Unassembled WGS sequence"/>
</dbReference>
<accession>A0A562VC59</accession>
<comment type="caution">
    <text evidence="2">The sequence shown here is derived from an EMBL/GenBank/DDBJ whole genome shotgun (WGS) entry which is preliminary data.</text>
</comment>
<evidence type="ECO:0000313" key="2">
    <source>
        <dbReference type="EMBL" id="TWJ15456.1"/>
    </source>
</evidence>
<dbReference type="AlphaFoldDB" id="A0A562VC59"/>
<dbReference type="EMBL" id="VLLL01000005">
    <property type="protein sequence ID" value="TWJ15456.1"/>
    <property type="molecule type" value="Genomic_DNA"/>
</dbReference>
<protein>
    <submittedName>
        <fullName evidence="2">Uncharacterized protein</fullName>
    </submittedName>
</protein>
<evidence type="ECO:0000256" key="1">
    <source>
        <dbReference type="SAM" id="MobiDB-lite"/>
    </source>
</evidence>
<sequence length="129" mass="13200">MTHNNNTTAIRFSDTEKNTIRIAAYGAVTLMAAATTANGSPHKTATRGSIALASTTGPIGHILAVYPKGKDLGGKSVAAIADRVLPALTESITLLHAKDPTSPTTSAPPSPPPWPPPPATNRPPPPPPT</sequence>
<organism evidence="2 3">
    <name type="scientific">Stackebrandtia albiflava</name>
    <dbReference type="NCBI Taxonomy" id="406432"/>
    <lineage>
        <taxon>Bacteria</taxon>
        <taxon>Bacillati</taxon>
        <taxon>Actinomycetota</taxon>
        <taxon>Actinomycetes</taxon>
        <taxon>Glycomycetales</taxon>
        <taxon>Glycomycetaceae</taxon>
        <taxon>Stackebrandtia</taxon>
    </lineage>
</organism>
<dbReference type="RefSeq" id="WP_158645496.1">
    <property type="nucleotide sequence ID" value="NZ_BAABIJ010000001.1"/>
</dbReference>
<reference evidence="2 3" key="1">
    <citation type="journal article" date="2013" name="Stand. Genomic Sci.">
        <title>Genomic Encyclopedia of Type Strains, Phase I: The one thousand microbial genomes (KMG-I) project.</title>
        <authorList>
            <person name="Kyrpides N.C."/>
            <person name="Woyke T."/>
            <person name="Eisen J.A."/>
            <person name="Garrity G."/>
            <person name="Lilburn T.G."/>
            <person name="Beck B.J."/>
            <person name="Whitman W.B."/>
            <person name="Hugenholtz P."/>
            <person name="Klenk H.P."/>
        </authorList>
    </citation>
    <scope>NUCLEOTIDE SEQUENCE [LARGE SCALE GENOMIC DNA]</scope>
    <source>
        <strain evidence="2 3">DSM 45044</strain>
    </source>
</reference>
<evidence type="ECO:0000313" key="3">
    <source>
        <dbReference type="Proteomes" id="UP000321617"/>
    </source>
</evidence>
<dbReference type="OrthoDB" id="5188397at2"/>
<feature type="compositionally biased region" description="Pro residues" evidence="1">
    <location>
        <begin position="106"/>
        <end position="129"/>
    </location>
</feature>
<name>A0A562VC59_9ACTN</name>